<dbReference type="PANTHER" id="PTHR34547:SF1">
    <property type="entry name" value="YACP-LIKE NYN DOMAIN PROTEIN"/>
    <property type="match status" value="1"/>
</dbReference>
<gene>
    <name evidence="2" type="ORF">U14_04207</name>
</gene>
<dbReference type="AlphaFoldDB" id="A0A0S6W3N6"/>
<dbReference type="InterPro" id="IPR010298">
    <property type="entry name" value="YacP-like"/>
</dbReference>
<dbReference type="HOGENOM" id="CLU_1168839_0_0_0"/>
<dbReference type="STRING" id="1499966.U14_04207"/>
<keyword evidence="3" id="KW-1185">Reference proteome</keyword>
<accession>A0A0S6W3N6</accession>
<feature type="compositionally biased region" description="Polar residues" evidence="1">
    <location>
        <begin position="182"/>
        <end position="192"/>
    </location>
</feature>
<name>A0A0S6W3N6_9BACT</name>
<feature type="region of interest" description="Disordered" evidence="1">
    <location>
        <begin position="161"/>
        <end position="220"/>
    </location>
</feature>
<reference evidence="2" key="1">
    <citation type="journal article" date="2015" name="PeerJ">
        <title>First genomic representation of candidate bacterial phylum KSB3 points to enhanced environmental sensing as a trigger of wastewater bulking.</title>
        <authorList>
            <person name="Sekiguchi Y."/>
            <person name="Ohashi A."/>
            <person name="Parks D.H."/>
            <person name="Yamauchi T."/>
            <person name="Tyson G.W."/>
            <person name="Hugenholtz P."/>
        </authorList>
    </citation>
    <scope>NUCLEOTIDE SEQUENCE [LARGE SCALE GENOMIC DNA]</scope>
</reference>
<dbReference type="EMBL" id="DF820459">
    <property type="protein sequence ID" value="GAK52948.1"/>
    <property type="molecule type" value="Genomic_DNA"/>
</dbReference>
<evidence type="ECO:0000256" key="1">
    <source>
        <dbReference type="SAM" id="MobiDB-lite"/>
    </source>
</evidence>
<dbReference type="Proteomes" id="UP000030700">
    <property type="component" value="Unassembled WGS sequence"/>
</dbReference>
<evidence type="ECO:0000313" key="2">
    <source>
        <dbReference type="EMBL" id="GAK52948.1"/>
    </source>
</evidence>
<dbReference type="PANTHER" id="PTHR34547">
    <property type="entry name" value="YACP-LIKE NYN DOMAIN PROTEIN"/>
    <property type="match status" value="1"/>
</dbReference>
<sequence>MSIIVDGYNYIGRSVELTLQDTGARDKIIYLFGQYCARAQKMLTIVFDGSYSGQQVDRKRQYGRVTVIYTSPIYSADHAIKKMVGAQEPKRRKKLTVVSSDNEIADYVKVHGASAMKSEEFEQEIIRTLAEEKKFDRVNIHITDEEVQEWLKLFGHEPAEPKKAEKKPVISGQQAKQERESSTPAQPSTKNTPAGKLQATPRSRVREDDDQIEERRDRKLSKKEVDEWLKIFGAEDD</sequence>
<proteinExistence type="predicted"/>
<dbReference type="Pfam" id="PF05991">
    <property type="entry name" value="NYN_YacP"/>
    <property type="match status" value="1"/>
</dbReference>
<protein>
    <submittedName>
        <fullName evidence="2">Hypothetical cytosolic protein</fullName>
    </submittedName>
</protein>
<organism evidence="2">
    <name type="scientific">Candidatus Moduliflexus flocculans</name>
    <dbReference type="NCBI Taxonomy" id="1499966"/>
    <lineage>
        <taxon>Bacteria</taxon>
        <taxon>Candidatus Moduliflexota</taxon>
        <taxon>Candidatus Moduliflexia</taxon>
        <taxon>Candidatus Moduliflexales</taxon>
        <taxon>Candidatus Moduliflexaceae</taxon>
    </lineage>
</organism>
<evidence type="ECO:0000313" key="3">
    <source>
        <dbReference type="Proteomes" id="UP000030700"/>
    </source>
</evidence>